<reference evidence="1" key="1">
    <citation type="journal article" date="2021" name="Sci. Adv.">
        <title>The American lobster genome reveals insights on longevity, neural, and immune adaptations.</title>
        <authorList>
            <person name="Polinski J.M."/>
            <person name="Zimin A.V."/>
            <person name="Clark K.F."/>
            <person name="Kohn A.B."/>
            <person name="Sadowski N."/>
            <person name="Timp W."/>
            <person name="Ptitsyn A."/>
            <person name="Khanna P."/>
            <person name="Romanova D.Y."/>
            <person name="Williams P."/>
            <person name="Greenwood S.J."/>
            <person name="Moroz L.L."/>
            <person name="Walt D.R."/>
            <person name="Bodnar A.G."/>
        </authorList>
    </citation>
    <scope>NUCLEOTIDE SEQUENCE</scope>
    <source>
        <strain evidence="1">GMGI-L3</strain>
    </source>
</reference>
<comment type="caution">
    <text evidence="1">The sequence shown here is derived from an EMBL/GenBank/DDBJ whole genome shotgun (WGS) entry which is preliminary data.</text>
</comment>
<evidence type="ECO:0000313" key="1">
    <source>
        <dbReference type="EMBL" id="KAG7165353.1"/>
    </source>
</evidence>
<gene>
    <name evidence="1" type="ORF">Hamer_G007168</name>
</gene>
<accession>A0A8J5MVF7</accession>
<dbReference type="AlphaFoldDB" id="A0A8J5MVF7"/>
<name>A0A8J5MVF7_HOMAM</name>
<dbReference type="EMBL" id="JAHLQT010024345">
    <property type="protein sequence ID" value="KAG7165353.1"/>
    <property type="molecule type" value="Genomic_DNA"/>
</dbReference>
<sequence>LVLLLVAAATALPAPAPGPEAGAEPDPQLFYSSLGYSPLWYNYPTFFPYTQYYHIPYVVAKKSEG</sequence>
<protein>
    <submittedName>
        <fullName evidence="1">Uncharacterized protein</fullName>
    </submittedName>
</protein>
<organism evidence="1 2">
    <name type="scientific">Homarus americanus</name>
    <name type="common">American lobster</name>
    <dbReference type="NCBI Taxonomy" id="6706"/>
    <lineage>
        <taxon>Eukaryota</taxon>
        <taxon>Metazoa</taxon>
        <taxon>Ecdysozoa</taxon>
        <taxon>Arthropoda</taxon>
        <taxon>Crustacea</taxon>
        <taxon>Multicrustacea</taxon>
        <taxon>Malacostraca</taxon>
        <taxon>Eumalacostraca</taxon>
        <taxon>Eucarida</taxon>
        <taxon>Decapoda</taxon>
        <taxon>Pleocyemata</taxon>
        <taxon>Astacidea</taxon>
        <taxon>Nephropoidea</taxon>
        <taxon>Nephropidae</taxon>
        <taxon>Homarus</taxon>
    </lineage>
</organism>
<evidence type="ECO:0000313" key="2">
    <source>
        <dbReference type="Proteomes" id="UP000747542"/>
    </source>
</evidence>
<feature type="non-terminal residue" evidence="1">
    <location>
        <position position="1"/>
    </location>
</feature>
<proteinExistence type="predicted"/>
<dbReference type="Proteomes" id="UP000747542">
    <property type="component" value="Unassembled WGS sequence"/>
</dbReference>
<keyword evidence="2" id="KW-1185">Reference proteome</keyword>